<proteinExistence type="predicted"/>
<accession>A9U630</accession>
<dbReference type="EMBL" id="DS545758">
    <property type="protein sequence ID" value="EDQ48873.1"/>
    <property type="molecule type" value="Genomic_DNA"/>
</dbReference>
<evidence type="ECO:0000313" key="1">
    <source>
        <dbReference type="EMBL" id="EDQ48873.1"/>
    </source>
</evidence>
<sequence length="136" mass="15080">MQCPSRVGFAVRGYCSVVGGEDVSLARNNTCGRDERGLRAWLGAFVDEKEIQEEEEAGEHDSRILKLPRLDNRDPGLQLKVEYKVGQPQIVSSQPTQPRQRDCTFSSSQVSGSTSCIREIGQLNPRTISNLIVAFL</sequence>
<name>A9U630_PHYPA</name>
<gene>
    <name evidence="1" type="ORF">PHYPADRAFT_102959</name>
</gene>
<organism>
    <name type="scientific">Physcomitrium patens</name>
    <name type="common">Spreading-leaved earth moss</name>
    <name type="synonym">Physcomitrella patens</name>
    <dbReference type="NCBI Taxonomy" id="3218"/>
    <lineage>
        <taxon>Eukaryota</taxon>
        <taxon>Viridiplantae</taxon>
        <taxon>Streptophyta</taxon>
        <taxon>Embryophyta</taxon>
        <taxon>Bryophyta</taxon>
        <taxon>Bryophytina</taxon>
        <taxon>Bryopsida</taxon>
        <taxon>Funariidae</taxon>
        <taxon>Funariales</taxon>
        <taxon>Funariaceae</taxon>
        <taxon>Physcomitrium</taxon>
    </lineage>
</organism>
<reference evidence="1" key="1">
    <citation type="journal article" date="2008" name="Science">
        <title>The Physcomitrella genome reveals evolutionary insights into the conquest of land by plants.</title>
        <authorList>
            <person name="Rensing S."/>
            <person name="Lang D."/>
            <person name="Zimmer A."/>
            <person name="Terry A."/>
            <person name="Salamov A."/>
            <person name="Shapiro H."/>
            <person name="Nishiyama T."/>
            <person name="Perroud P.-F."/>
            <person name="Lindquist E."/>
            <person name="Kamisugi Y."/>
            <person name="Tanahashi T."/>
            <person name="Sakakibara K."/>
            <person name="Fujita T."/>
            <person name="Oishi K."/>
            <person name="Shin-I T."/>
            <person name="Kuroki Y."/>
            <person name="Toyoda A."/>
            <person name="Suzuki Y."/>
            <person name="Hashimoto A."/>
            <person name="Yamaguchi K."/>
            <person name="Sugano A."/>
            <person name="Kohara Y."/>
            <person name="Fujiyama A."/>
            <person name="Anterola A."/>
            <person name="Aoki S."/>
            <person name="Ashton N."/>
            <person name="Barbazuk W.B."/>
            <person name="Barker E."/>
            <person name="Bennetzen J."/>
            <person name="Bezanilla M."/>
            <person name="Blankenship R."/>
            <person name="Cho S.H."/>
            <person name="Dutcher S."/>
            <person name="Estelle M."/>
            <person name="Fawcett J.A."/>
            <person name="Gundlach H."/>
            <person name="Hanada K."/>
            <person name="Heyl A."/>
            <person name="Hicks K.A."/>
            <person name="Hugh J."/>
            <person name="Lohr M."/>
            <person name="Mayer K."/>
            <person name="Melkozernov A."/>
            <person name="Murata T."/>
            <person name="Nelson D."/>
            <person name="Pils B."/>
            <person name="Prigge M."/>
            <person name="Reiss B."/>
            <person name="Renner T."/>
            <person name="Rombauts S."/>
            <person name="Rushton P."/>
            <person name="Sanderfoot A."/>
            <person name="Schween G."/>
            <person name="Shiu S.-H."/>
            <person name="Stueber K."/>
            <person name="Theodoulou F.L."/>
            <person name="Tu H."/>
            <person name="Van de Peer Y."/>
            <person name="Verrier P.J."/>
            <person name="Waters E."/>
            <person name="Wood A."/>
            <person name="Yang L."/>
            <person name="Cove D."/>
            <person name="Cuming A."/>
            <person name="Hasebe M."/>
            <person name="Lucas S."/>
            <person name="Mishler D.B."/>
            <person name="Reski R."/>
            <person name="Grigoriev I."/>
            <person name="Quatrano R.S."/>
            <person name="Boore J.L."/>
        </authorList>
    </citation>
    <scope>NUCLEOTIDE SEQUENCE [LARGE SCALE GENOMIC DNA]</scope>
</reference>
<protein>
    <submittedName>
        <fullName evidence="1">Predicted protein</fullName>
    </submittedName>
</protein>
<dbReference type="AlphaFoldDB" id="A9U630"/>